<dbReference type="Proteomes" id="UP001164250">
    <property type="component" value="Chromosome 11"/>
</dbReference>
<accession>A0ACC1AD66</accession>
<name>A0ACC1AD66_9ROSI</name>
<evidence type="ECO:0000313" key="1">
    <source>
        <dbReference type="EMBL" id="KAJ0084308.1"/>
    </source>
</evidence>
<reference evidence="2" key="1">
    <citation type="journal article" date="2023" name="G3 (Bethesda)">
        <title>Genome assembly and association tests identify interacting loci associated with vigor, precocity, and sex in interspecific pistachio rootstocks.</title>
        <authorList>
            <person name="Palmer W."/>
            <person name="Jacygrad E."/>
            <person name="Sagayaradj S."/>
            <person name="Cavanaugh K."/>
            <person name="Han R."/>
            <person name="Bertier L."/>
            <person name="Beede B."/>
            <person name="Kafkas S."/>
            <person name="Golino D."/>
            <person name="Preece J."/>
            <person name="Michelmore R."/>
        </authorList>
    </citation>
    <scope>NUCLEOTIDE SEQUENCE [LARGE SCALE GENOMIC DNA]</scope>
</reference>
<organism evidence="1 2">
    <name type="scientific">Pistacia atlantica</name>
    <dbReference type="NCBI Taxonomy" id="434234"/>
    <lineage>
        <taxon>Eukaryota</taxon>
        <taxon>Viridiplantae</taxon>
        <taxon>Streptophyta</taxon>
        <taxon>Embryophyta</taxon>
        <taxon>Tracheophyta</taxon>
        <taxon>Spermatophyta</taxon>
        <taxon>Magnoliopsida</taxon>
        <taxon>eudicotyledons</taxon>
        <taxon>Gunneridae</taxon>
        <taxon>Pentapetalae</taxon>
        <taxon>rosids</taxon>
        <taxon>malvids</taxon>
        <taxon>Sapindales</taxon>
        <taxon>Anacardiaceae</taxon>
        <taxon>Pistacia</taxon>
    </lineage>
</organism>
<dbReference type="EMBL" id="CM047907">
    <property type="protein sequence ID" value="KAJ0084308.1"/>
    <property type="molecule type" value="Genomic_DNA"/>
</dbReference>
<gene>
    <name evidence="1" type="ORF">Patl1_30376</name>
</gene>
<comment type="caution">
    <text evidence="1">The sequence shown here is derived from an EMBL/GenBank/DDBJ whole genome shotgun (WGS) entry which is preliminary data.</text>
</comment>
<sequence length="46" mass="5187">MNGGQRNFRSDSRNKKATKEKKVKFDNSSNPVGSAVKFESKQLLTK</sequence>
<evidence type="ECO:0000313" key="2">
    <source>
        <dbReference type="Proteomes" id="UP001164250"/>
    </source>
</evidence>
<protein>
    <submittedName>
        <fullName evidence="1">Uncharacterized protein</fullName>
    </submittedName>
</protein>
<keyword evidence="2" id="KW-1185">Reference proteome</keyword>
<proteinExistence type="predicted"/>